<dbReference type="InterPro" id="IPR002139">
    <property type="entry name" value="Ribo/fructo_kinase"/>
</dbReference>
<comment type="function">
    <text evidence="12">Catalyzes the phosphorylation of ribose at O-5 in a reaction requiring ATP and magnesium. The resulting D-ribose-5-phosphate can then be used either for sythesis of nucleotides, histidine, and tryptophan, or as a component of the pentose phosphate pathway.</text>
</comment>
<evidence type="ECO:0000256" key="2">
    <source>
        <dbReference type="ARBA" id="ARBA00012035"/>
    </source>
</evidence>
<comment type="similarity">
    <text evidence="12">Belongs to the carbohydrate kinase PfkB family. Ribokinase subfamily.</text>
</comment>
<dbReference type="PROSITE" id="PS00584">
    <property type="entry name" value="PFKB_KINASES_2"/>
    <property type="match status" value="1"/>
</dbReference>
<comment type="cofactor">
    <cofactor evidence="12">
        <name>Mg(2+)</name>
        <dbReference type="ChEBI" id="CHEBI:18420"/>
    </cofactor>
    <text evidence="12">Requires a divalent cation, most likely magnesium in vivo, as an electrophilic catalyst to aid phosphoryl group transfer. It is the chelate of the metal and the nucleotide that is the actual substrate.</text>
</comment>
<dbReference type="UniPathway" id="UPA00916">
    <property type="reaction ID" value="UER00889"/>
</dbReference>
<dbReference type="EMBL" id="CP065383">
    <property type="protein sequence ID" value="QPM67877.1"/>
    <property type="molecule type" value="Genomic_DNA"/>
</dbReference>
<feature type="binding site" evidence="12">
    <location>
        <position position="187"/>
    </location>
    <ligand>
        <name>ATP</name>
        <dbReference type="ChEBI" id="CHEBI:30616"/>
    </ligand>
</feature>
<proteinExistence type="inferred from homology"/>
<dbReference type="RefSeq" id="WP_218113054.1">
    <property type="nucleotide sequence ID" value="NZ_CP065383.1"/>
</dbReference>
<evidence type="ECO:0000313" key="14">
    <source>
        <dbReference type="EMBL" id="QPM67877.1"/>
    </source>
</evidence>
<dbReference type="Pfam" id="PF00294">
    <property type="entry name" value="PfkB"/>
    <property type="match status" value="1"/>
</dbReference>
<comment type="activity regulation">
    <text evidence="12">Activated by a monovalent cation that binds near, but not in, the active site. The most likely occupant of the site in vivo is potassium. Ion binding induces a conformational change that may alter substrate affinity.</text>
</comment>
<comment type="subcellular location">
    <subcellularLocation>
        <location evidence="12">Cytoplasm</location>
    </subcellularLocation>
</comment>
<feature type="binding site" evidence="12">
    <location>
        <begin position="223"/>
        <end position="228"/>
    </location>
    <ligand>
        <name>ATP</name>
        <dbReference type="ChEBI" id="CHEBI:30616"/>
    </ligand>
</feature>
<comment type="catalytic activity">
    <reaction evidence="12">
        <text>D-ribose + ATP = D-ribose 5-phosphate + ADP + H(+)</text>
        <dbReference type="Rhea" id="RHEA:13697"/>
        <dbReference type="ChEBI" id="CHEBI:15378"/>
        <dbReference type="ChEBI" id="CHEBI:30616"/>
        <dbReference type="ChEBI" id="CHEBI:47013"/>
        <dbReference type="ChEBI" id="CHEBI:78346"/>
        <dbReference type="ChEBI" id="CHEBI:456216"/>
        <dbReference type="EC" id="2.7.1.15"/>
    </reaction>
</comment>
<dbReference type="AlphaFoldDB" id="A0A7T1F2K6"/>
<evidence type="ECO:0000256" key="5">
    <source>
        <dbReference type="ARBA" id="ARBA00022723"/>
    </source>
</evidence>
<gene>
    <name evidence="14" type="primary">rbsK_1</name>
    <name evidence="12" type="synonym">rbsK</name>
    <name evidence="14" type="ORF">RT761_01090</name>
</gene>
<feature type="binding site" evidence="12">
    <location>
        <position position="256"/>
    </location>
    <ligand>
        <name>substrate</name>
    </ligand>
</feature>
<accession>A0A7T1F2K6</accession>
<feature type="binding site" evidence="12">
    <location>
        <position position="295"/>
    </location>
    <ligand>
        <name>K(+)</name>
        <dbReference type="ChEBI" id="CHEBI:29103"/>
    </ligand>
</feature>
<feature type="binding site" evidence="12">
    <location>
        <begin position="42"/>
        <end position="46"/>
    </location>
    <ligand>
        <name>substrate</name>
    </ligand>
</feature>
<dbReference type="GO" id="GO:0005524">
    <property type="term" value="F:ATP binding"/>
    <property type="evidence" value="ECO:0007669"/>
    <property type="project" value="UniProtKB-UniRule"/>
</dbReference>
<feature type="binding site" evidence="12">
    <location>
        <begin position="255"/>
        <end position="256"/>
    </location>
    <ligand>
        <name>ATP</name>
        <dbReference type="ChEBI" id="CHEBI:30616"/>
    </ligand>
</feature>
<feature type="binding site" evidence="12">
    <location>
        <position position="280"/>
    </location>
    <ligand>
        <name>ATP</name>
        <dbReference type="ChEBI" id="CHEBI:30616"/>
    </ligand>
</feature>
<evidence type="ECO:0000256" key="10">
    <source>
        <dbReference type="ARBA" id="ARBA00022958"/>
    </source>
</evidence>
<keyword evidence="12" id="KW-0963">Cytoplasm</keyword>
<feature type="binding site" evidence="12">
    <location>
        <position position="286"/>
    </location>
    <ligand>
        <name>K(+)</name>
        <dbReference type="ChEBI" id="CHEBI:29103"/>
    </ligand>
</feature>
<evidence type="ECO:0000256" key="6">
    <source>
        <dbReference type="ARBA" id="ARBA00022741"/>
    </source>
</evidence>
<feature type="binding site" evidence="12">
    <location>
        <position position="250"/>
    </location>
    <ligand>
        <name>K(+)</name>
        <dbReference type="ChEBI" id="CHEBI:29103"/>
    </ligand>
</feature>
<dbReference type="GO" id="GO:0046872">
    <property type="term" value="F:metal ion binding"/>
    <property type="evidence" value="ECO:0007669"/>
    <property type="project" value="UniProtKB-KW"/>
</dbReference>
<keyword evidence="9 12" id="KW-0460">Magnesium</keyword>
<dbReference type="GO" id="GO:0019303">
    <property type="term" value="P:D-ribose catabolic process"/>
    <property type="evidence" value="ECO:0007669"/>
    <property type="project" value="UniProtKB-UniRule"/>
</dbReference>
<feature type="binding site" evidence="12">
    <location>
        <position position="252"/>
    </location>
    <ligand>
        <name>K(+)</name>
        <dbReference type="ChEBI" id="CHEBI:29103"/>
    </ligand>
</feature>
<sequence length="319" mass="35179">MMFIPKILIVGSLNIDMIIKTNYMPKIGENILIQEFSMLQGGKGSNQAIACSRLGLEVYMVGKIGDDEFGNQIHANLKKEQINYRFVTKNTDSHTGLAFIFIDNKGENRILVAPGANMKLSVGDLSDVLPLFKICKYLLLQLEIPQKVVKSAIQMAHQIGLRTILNPAPAQHFEIETLSKEDILTPNQHEAEILSGIKINTIIDAIKAIQLLKKRCESRIVFTLGKMGAIASDSTNRIIHLLPRNVDVKDTTAAGDSFNAGLLYGLTQGKDWLEALMLANTAGAFACTKLGAHNSLPNINDINDFYNIHGKGNIIYYNV</sequence>
<organism evidence="14 15">
    <name type="scientific">Atribacter laminatus</name>
    <dbReference type="NCBI Taxonomy" id="2847778"/>
    <lineage>
        <taxon>Bacteria</taxon>
        <taxon>Pseudomonadati</taxon>
        <taxon>Atribacterota</taxon>
        <taxon>Atribacteria</taxon>
        <taxon>Atribacterales</taxon>
        <taxon>Atribacteraceae</taxon>
        <taxon>Atribacter</taxon>
    </lineage>
</organism>
<dbReference type="Gene3D" id="3.40.1190.20">
    <property type="match status" value="1"/>
</dbReference>
<feature type="binding site" evidence="12">
    <location>
        <begin position="14"/>
        <end position="16"/>
    </location>
    <ligand>
        <name>substrate</name>
    </ligand>
</feature>
<dbReference type="HAMAP" id="MF_01987">
    <property type="entry name" value="Ribokinase"/>
    <property type="match status" value="1"/>
</dbReference>
<feature type="binding site" evidence="12">
    <location>
        <position position="289"/>
    </location>
    <ligand>
        <name>K(+)</name>
        <dbReference type="ChEBI" id="CHEBI:29103"/>
    </ligand>
</feature>
<dbReference type="NCBIfam" id="TIGR02152">
    <property type="entry name" value="D_ribokin_bact"/>
    <property type="match status" value="1"/>
</dbReference>
<keyword evidence="7 12" id="KW-0418">Kinase</keyword>
<dbReference type="EC" id="2.7.1.15" evidence="2 12"/>
<dbReference type="KEGG" id="alam:RT761_01090"/>
<keyword evidence="11 12" id="KW-0119">Carbohydrate metabolism</keyword>
<dbReference type="CDD" id="cd01174">
    <property type="entry name" value="ribokinase"/>
    <property type="match status" value="1"/>
</dbReference>
<evidence type="ECO:0000256" key="9">
    <source>
        <dbReference type="ARBA" id="ARBA00022842"/>
    </source>
</evidence>
<comment type="pathway">
    <text evidence="12">Carbohydrate metabolism; D-ribose degradation; D-ribose 5-phosphate from beta-D-ribopyranose: step 2/2.</text>
</comment>
<feature type="domain" description="Carbohydrate kinase PfkB" evidence="13">
    <location>
        <begin position="6"/>
        <end position="298"/>
    </location>
</feature>
<evidence type="ECO:0000256" key="7">
    <source>
        <dbReference type="ARBA" id="ARBA00022777"/>
    </source>
</evidence>
<dbReference type="GO" id="GO:0005829">
    <property type="term" value="C:cytosol"/>
    <property type="evidence" value="ECO:0007669"/>
    <property type="project" value="TreeGrafter"/>
</dbReference>
<reference evidence="14 15" key="1">
    <citation type="journal article" date="2021" name="Nat. Commun.">
        <title>Isolation of a member of the candidate phylum Atribacteria reveals a unique cell membrane structure.</title>
        <authorList>
            <person name="Taiki K."/>
            <person name="Nobu M.K."/>
            <person name="Kusada H."/>
            <person name="Meng X.-Y."/>
            <person name="Hosoki N."/>
            <person name="Uematsu K."/>
            <person name="Yoshioka H."/>
            <person name="Kamagata Y."/>
            <person name="Tamaki H."/>
        </authorList>
    </citation>
    <scope>NUCLEOTIDE SEQUENCE [LARGE SCALE GENOMIC DNA]</scope>
    <source>
        <strain evidence="14 15">RT761</strain>
    </source>
</reference>
<dbReference type="SUPFAM" id="SSF53613">
    <property type="entry name" value="Ribokinase-like"/>
    <property type="match status" value="1"/>
</dbReference>
<feature type="binding site" evidence="12">
    <location>
        <position position="291"/>
    </location>
    <ligand>
        <name>K(+)</name>
        <dbReference type="ChEBI" id="CHEBI:29103"/>
    </ligand>
</feature>
<evidence type="ECO:0000259" key="13">
    <source>
        <dbReference type="Pfam" id="PF00294"/>
    </source>
</evidence>
<feature type="active site" description="Proton acceptor" evidence="12">
    <location>
        <position position="256"/>
    </location>
</feature>
<dbReference type="InterPro" id="IPR002173">
    <property type="entry name" value="Carboh/pur_kinase_PfkB_CS"/>
</dbReference>
<keyword evidence="4 12" id="KW-0808">Transferase</keyword>
<comment type="caution">
    <text evidence="12">Lacks conserved residue(s) required for the propagation of feature annotation.</text>
</comment>
<comment type="subunit">
    <text evidence="12">Homodimer.</text>
</comment>
<evidence type="ECO:0000256" key="4">
    <source>
        <dbReference type="ARBA" id="ARBA00022679"/>
    </source>
</evidence>
<evidence type="ECO:0000256" key="3">
    <source>
        <dbReference type="ARBA" id="ARBA00016943"/>
    </source>
</evidence>
<evidence type="ECO:0000256" key="1">
    <source>
        <dbReference type="ARBA" id="ARBA00005380"/>
    </source>
</evidence>
<evidence type="ECO:0000256" key="12">
    <source>
        <dbReference type="HAMAP-Rule" id="MF_01987"/>
    </source>
</evidence>
<evidence type="ECO:0000256" key="11">
    <source>
        <dbReference type="ARBA" id="ARBA00023277"/>
    </source>
</evidence>
<dbReference type="InterPro" id="IPR011611">
    <property type="entry name" value="PfkB_dom"/>
</dbReference>
<dbReference type="PANTHER" id="PTHR10584">
    <property type="entry name" value="SUGAR KINASE"/>
    <property type="match status" value="1"/>
</dbReference>
<evidence type="ECO:0000313" key="15">
    <source>
        <dbReference type="Proteomes" id="UP000594463"/>
    </source>
</evidence>
<dbReference type="GO" id="GO:0004747">
    <property type="term" value="F:ribokinase activity"/>
    <property type="evidence" value="ECO:0007669"/>
    <property type="project" value="UniProtKB-UniRule"/>
</dbReference>
<keyword evidence="5 12" id="KW-0479">Metal-binding</keyword>
<keyword evidence="10 12" id="KW-0630">Potassium</keyword>
<dbReference type="InterPro" id="IPR011877">
    <property type="entry name" value="Ribokinase"/>
</dbReference>
<keyword evidence="15" id="KW-1185">Reference proteome</keyword>
<dbReference type="PANTHER" id="PTHR10584:SF166">
    <property type="entry name" value="RIBOKINASE"/>
    <property type="match status" value="1"/>
</dbReference>
<evidence type="ECO:0000256" key="8">
    <source>
        <dbReference type="ARBA" id="ARBA00022840"/>
    </source>
</evidence>
<feature type="binding site" evidence="12">
    <location>
        <position position="143"/>
    </location>
    <ligand>
        <name>substrate</name>
    </ligand>
</feature>
<protein>
    <recommendedName>
        <fullName evidence="3 12">Ribokinase</fullName>
        <shortName evidence="12">RK</shortName>
        <ecNumber evidence="2 12">2.7.1.15</ecNumber>
    </recommendedName>
</protein>
<dbReference type="InterPro" id="IPR029056">
    <property type="entry name" value="Ribokinase-like"/>
</dbReference>
<dbReference type="PRINTS" id="PR00990">
    <property type="entry name" value="RIBOKINASE"/>
</dbReference>
<keyword evidence="8 12" id="KW-0067">ATP-binding</keyword>
<comment type="similarity">
    <text evidence="1">Belongs to the carbohydrate kinase pfkB family.</text>
</comment>
<keyword evidence="6 12" id="KW-0547">Nucleotide-binding</keyword>
<dbReference type="PROSITE" id="PS00583">
    <property type="entry name" value="PFKB_KINASES_1"/>
    <property type="match status" value="1"/>
</dbReference>
<name>A0A7T1F2K6_ATRLM</name>
<dbReference type="Proteomes" id="UP000594463">
    <property type="component" value="Chromosome"/>
</dbReference>